<dbReference type="GO" id="GO:0006357">
    <property type="term" value="P:regulation of transcription by RNA polymerase II"/>
    <property type="evidence" value="ECO:0007669"/>
    <property type="project" value="TreeGrafter"/>
</dbReference>
<dbReference type="PANTHER" id="PTHR48112">
    <property type="entry name" value="HIGH MOBILITY GROUP PROTEIN DSP1"/>
    <property type="match status" value="1"/>
</dbReference>
<dbReference type="SMART" id="SM00398">
    <property type="entry name" value="HMG"/>
    <property type="match status" value="2"/>
</dbReference>
<dbReference type="SUPFAM" id="SSF47095">
    <property type="entry name" value="HMG-box"/>
    <property type="match status" value="2"/>
</dbReference>
<evidence type="ECO:0000256" key="2">
    <source>
        <dbReference type="PROSITE-ProRule" id="PRU00267"/>
    </source>
</evidence>
<feature type="non-terminal residue" evidence="4">
    <location>
        <position position="1"/>
    </location>
</feature>
<evidence type="ECO:0000256" key="1">
    <source>
        <dbReference type="ARBA" id="ARBA00023125"/>
    </source>
</evidence>
<dbReference type="Gene3D" id="1.10.30.10">
    <property type="entry name" value="High mobility group box domain"/>
    <property type="match status" value="2"/>
</dbReference>
<dbReference type="AlphaFoldDB" id="A0A023FCJ2"/>
<dbReference type="PANTHER" id="PTHR48112:SF22">
    <property type="entry name" value="MITOCHONDRIAL TRANSCRIPTION FACTOR A, ISOFORM B"/>
    <property type="match status" value="1"/>
</dbReference>
<accession>A0A023FCJ2</accession>
<reference evidence="4" key="1">
    <citation type="submission" date="2014-03" db="EMBL/GenBank/DDBJ databases">
        <title>The sialotranscriptome of Amblyomma triste, Amblyomma parvum and Amblyomma cajennense ticks, uncovered by 454-based RNA-seq.</title>
        <authorList>
            <person name="Garcia G.R."/>
            <person name="Gardinassi L.G."/>
            <person name="Ribeiro J.M."/>
            <person name="Anatriello E."/>
            <person name="Ferreira B.R."/>
            <person name="Moreira H.N."/>
            <person name="Mafra C."/>
            <person name="Olegario M.M."/>
            <person name="Szabo P.J."/>
            <person name="Miranda-Santos I.K."/>
            <person name="Maruyama S.R."/>
        </authorList>
    </citation>
    <scope>NUCLEOTIDE SEQUENCE</scope>
    <source>
        <strain evidence="4">Uberlandia</strain>
        <tissue evidence="4">Salivary glands</tissue>
    </source>
</reference>
<feature type="domain" description="HMG box" evidence="3">
    <location>
        <begin position="23"/>
        <end position="91"/>
    </location>
</feature>
<feature type="domain" description="HMG box" evidence="3">
    <location>
        <begin position="127"/>
        <end position="189"/>
    </location>
</feature>
<dbReference type="PROSITE" id="PS50118">
    <property type="entry name" value="HMG_BOX_2"/>
    <property type="match status" value="2"/>
</dbReference>
<name>A0A023FCJ2_AMBCJ</name>
<dbReference type="Pfam" id="PF00505">
    <property type="entry name" value="HMG_box"/>
    <property type="match status" value="1"/>
</dbReference>
<keyword evidence="1 2" id="KW-0238">DNA-binding</keyword>
<dbReference type="Pfam" id="PF09011">
    <property type="entry name" value="HMG_box_2"/>
    <property type="match status" value="1"/>
</dbReference>
<evidence type="ECO:0000259" key="3">
    <source>
        <dbReference type="PROSITE" id="PS50118"/>
    </source>
</evidence>
<dbReference type="InterPro" id="IPR009071">
    <property type="entry name" value="HMG_box_dom"/>
</dbReference>
<organism evidence="4">
    <name type="scientific">Amblyomma cajennense</name>
    <name type="common">Cayenne tick</name>
    <name type="synonym">Acarus cajennensis</name>
    <dbReference type="NCBI Taxonomy" id="34607"/>
    <lineage>
        <taxon>Eukaryota</taxon>
        <taxon>Metazoa</taxon>
        <taxon>Ecdysozoa</taxon>
        <taxon>Arthropoda</taxon>
        <taxon>Chelicerata</taxon>
        <taxon>Arachnida</taxon>
        <taxon>Acari</taxon>
        <taxon>Parasitiformes</taxon>
        <taxon>Ixodida</taxon>
        <taxon>Ixodoidea</taxon>
        <taxon>Ixodidae</taxon>
        <taxon>Amblyomminae</taxon>
        <taxon>Amblyomma</taxon>
    </lineage>
</organism>
<dbReference type="GO" id="GO:0005634">
    <property type="term" value="C:nucleus"/>
    <property type="evidence" value="ECO:0007669"/>
    <property type="project" value="UniProtKB-UniRule"/>
</dbReference>
<dbReference type="InterPro" id="IPR050342">
    <property type="entry name" value="HMGB"/>
</dbReference>
<dbReference type="GO" id="GO:0003677">
    <property type="term" value="F:DNA binding"/>
    <property type="evidence" value="ECO:0007669"/>
    <property type="project" value="UniProtKB-UniRule"/>
</dbReference>
<keyword evidence="2" id="KW-0539">Nucleus</keyword>
<feature type="DNA-binding region" description="HMG box" evidence="2">
    <location>
        <begin position="127"/>
        <end position="189"/>
    </location>
</feature>
<sequence>CSERGFPFVTSPPKLIPAVCLALRKRLSGYSLFLKTIWPSLSQQHPGEKLPQLASIAAKKWKAAGSQTKQLYGDKARDISARYEKEYIEYLSSLDFEHILATDGKTKAHLKTKNRRLEKKLRRLKKPRSPRSAYAFFCIEARKPHLKLTEEAKLLAEKWRALSDSEKQVYEQRAEEDKRRYHDAMIDWEMCMQQTGKSKILQEYLENNNVDVAKKHLAKQLTHCEESLGG</sequence>
<protein>
    <submittedName>
        <fullName evidence="4">Putative transcription factor a mitochondrial</fullName>
    </submittedName>
</protein>
<dbReference type="CDD" id="cd00084">
    <property type="entry name" value="HMG-box_SF"/>
    <property type="match status" value="1"/>
</dbReference>
<feature type="DNA-binding region" description="HMG box" evidence="2">
    <location>
        <begin position="23"/>
        <end position="91"/>
    </location>
</feature>
<proteinExistence type="evidence at transcript level"/>
<evidence type="ECO:0000313" key="4">
    <source>
        <dbReference type="EMBL" id="JAC19501.1"/>
    </source>
</evidence>
<dbReference type="EMBL" id="GBBK01004981">
    <property type="protein sequence ID" value="JAC19501.1"/>
    <property type="molecule type" value="mRNA"/>
</dbReference>
<dbReference type="InterPro" id="IPR036910">
    <property type="entry name" value="HMG_box_dom_sf"/>
</dbReference>